<dbReference type="InterPro" id="IPR007801">
    <property type="entry name" value="MbnB/TglH/ChrH"/>
</dbReference>
<accession>A0A160PA39</accession>
<dbReference type="SUPFAM" id="SSF51658">
    <property type="entry name" value="Xylose isomerase-like"/>
    <property type="match status" value="1"/>
</dbReference>
<protein>
    <recommendedName>
        <fullName evidence="4">Xylose isomerase-like TIM barrel domain-containing protein</fullName>
    </recommendedName>
</protein>
<dbReference type="Pfam" id="PF05114">
    <property type="entry name" value="MbnB_TglH_ChrH"/>
    <property type="match status" value="1"/>
</dbReference>
<dbReference type="InterPro" id="IPR036237">
    <property type="entry name" value="Xyl_isomerase-like_sf"/>
</dbReference>
<evidence type="ECO:0000256" key="1">
    <source>
        <dbReference type="SAM" id="MobiDB-lite"/>
    </source>
</evidence>
<dbReference type="KEGG" id="slau:SLA_7375"/>
<dbReference type="Proteomes" id="UP000217676">
    <property type="component" value="Chromosome"/>
</dbReference>
<dbReference type="Gene3D" id="3.20.20.150">
    <property type="entry name" value="Divalent-metal-dependent TIM barrel enzymes"/>
    <property type="match status" value="1"/>
</dbReference>
<dbReference type="EMBL" id="AP017424">
    <property type="protein sequence ID" value="BAU88241.1"/>
    <property type="molecule type" value="Genomic_DNA"/>
</dbReference>
<name>A0A160PA39_STRLU</name>
<feature type="compositionally biased region" description="Low complexity" evidence="1">
    <location>
        <begin position="1"/>
        <end position="21"/>
    </location>
</feature>
<evidence type="ECO:0008006" key="4">
    <source>
        <dbReference type="Google" id="ProtNLM"/>
    </source>
</evidence>
<evidence type="ECO:0000313" key="3">
    <source>
        <dbReference type="Proteomes" id="UP000217676"/>
    </source>
</evidence>
<sequence length="310" mass="33831">MTRTGTTARAGTAEAEAPAPERGTDQGTEQGTDSEQETEAEPGAVRLGISLSDFVPERGHTDDVYRRVSYVEYGGHHPPAKDAGVRHLLDEGVVADLGRHLVSVELPDVLDIEDEARRIAENHAGTAPCYMVTDFGFWRLGGRDERNLWFRPASLTHEVAERIARNVEGLSRELGAPVHAENPFSLTHAGELSPVGFMRELVARGATLCFDIGHFYAGCVNAGMDVWRELEQVPFEAIRVAHIAGLSKVGYGGRPLVIDNHNVPPLKGCLEVLRIVKERSPGLGWVTYEAELASTEVQHRGLDAIERAMA</sequence>
<proteinExistence type="predicted"/>
<gene>
    <name evidence="2" type="ORF">SLA_7375</name>
</gene>
<keyword evidence="3" id="KW-1185">Reference proteome</keyword>
<feature type="region of interest" description="Disordered" evidence="1">
    <location>
        <begin position="1"/>
        <end position="44"/>
    </location>
</feature>
<evidence type="ECO:0000313" key="2">
    <source>
        <dbReference type="EMBL" id="BAU88241.1"/>
    </source>
</evidence>
<dbReference type="AlphaFoldDB" id="A0A160PA39"/>
<reference evidence="2 3" key="1">
    <citation type="journal article" date="2016" name="Genome Announc.">
        <title>Complete Genome Sequence of Thiostrepton-Producing Streptomyces laurentii ATCC 31255.</title>
        <authorList>
            <person name="Doi K."/>
            <person name="Fujino Y."/>
            <person name="Nagayoshi Y."/>
            <person name="Ohshima T."/>
            <person name="Ogata S."/>
        </authorList>
    </citation>
    <scope>NUCLEOTIDE SEQUENCE [LARGE SCALE GENOMIC DNA]</scope>
    <source>
        <strain evidence="2 3">ATCC 31255</strain>
    </source>
</reference>
<organism evidence="2 3">
    <name type="scientific">Streptomyces laurentii</name>
    <dbReference type="NCBI Taxonomy" id="39478"/>
    <lineage>
        <taxon>Bacteria</taxon>
        <taxon>Bacillati</taxon>
        <taxon>Actinomycetota</taxon>
        <taxon>Actinomycetes</taxon>
        <taxon>Kitasatosporales</taxon>
        <taxon>Streptomycetaceae</taxon>
        <taxon>Streptomyces</taxon>
    </lineage>
</organism>